<comment type="subcellular location">
    <subcellularLocation>
        <location evidence="1">Cell membrane</location>
        <topology evidence="1">Multi-pass membrane protein</topology>
    </subcellularLocation>
</comment>
<dbReference type="RefSeq" id="WP_031576812.1">
    <property type="nucleotide sequence ID" value="NZ_FNDZ01000006.1"/>
</dbReference>
<dbReference type="PANTHER" id="PTHR36838">
    <property type="entry name" value="AUXIN EFFLUX CARRIER FAMILY PROTEIN"/>
    <property type="match status" value="1"/>
</dbReference>
<feature type="transmembrane region" description="Helical" evidence="8">
    <location>
        <begin position="286"/>
        <end position="306"/>
    </location>
</feature>
<keyword evidence="5 8" id="KW-0812">Transmembrane</keyword>
<feature type="transmembrane region" description="Helical" evidence="8">
    <location>
        <begin position="128"/>
        <end position="149"/>
    </location>
</feature>
<dbReference type="GO" id="GO:0055085">
    <property type="term" value="P:transmembrane transport"/>
    <property type="evidence" value="ECO:0007669"/>
    <property type="project" value="InterPro"/>
</dbReference>
<proteinExistence type="inferred from homology"/>
<feature type="transmembrane region" description="Helical" evidence="8">
    <location>
        <begin position="6"/>
        <end position="23"/>
    </location>
</feature>
<evidence type="ECO:0000256" key="5">
    <source>
        <dbReference type="ARBA" id="ARBA00022692"/>
    </source>
</evidence>
<dbReference type="Gene3D" id="1.20.1530.20">
    <property type="match status" value="1"/>
</dbReference>
<dbReference type="AlphaFoldDB" id="A0A1G8Q869"/>
<evidence type="ECO:0000256" key="6">
    <source>
        <dbReference type="ARBA" id="ARBA00022989"/>
    </source>
</evidence>
<dbReference type="InterPro" id="IPR004776">
    <property type="entry name" value="Mem_transp_PIN-like"/>
</dbReference>
<evidence type="ECO:0000256" key="2">
    <source>
        <dbReference type="ARBA" id="ARBA00010145"/>
    </source>
</evidence>
<evidence type="ECO:0000313" key="9">
    <source>
        <dbReference type="EMBL" id="SDJ00746.1"/>
    </source>
</evidence>
<feature type="transmembrane region" description="Helical" evidence="8">
    <location>
        <begin position="66"/>
        <end position="86"/>
    </location>
</feature>
<dbReference type="PANTHER" id="PTHR36838:SF1">
    <property type="entry name" value="SLR1864 PROTEIN"/>
    <property type="match status" value="1"/>
</dbReference>
<protein>
    <recommendedName>
        <fullName evidence="11">AEC family transporter</fullName>
    </recommendedName>
</protein>
<evidence type="ECO:0000256" key="4">
    <source>
        <dbReference type="ARBA" id="ARBA00022475"/>
    </source>
</evidence>
<dbReference type="Pfam" id="PF03547">
    <property type="entry name" value="Mem_trans"/>
    <property type="match status" value="1"/>
</dbReference>
<evidence type="ECO:0008006" key="11">
    <source>
        <dbReference type="Google" id="ProtNLM"/>
    </source>
</evidence>
<dbReference type="Proteomes" id="UP000183255">
    <property type="component" value="Unassembled WGS sequence"/>
</dbReference>
<evidence type="ECO:0000256" key="7">
    <source>
        <dbReference type="ARBA" id="ARBA00023136"/>
    </source>
</evidence>
<dbReference type="InterPro" id="IPR038770">
    <property type="entry name" value="Na+/solute_symporter_sf"/>
</dbReference>
<evidence type="ECO:0000313" key="10">
    <source>
        <dbReference type="Proteomes" id="UP000183255"/>
    </source>
</evidence>
<organism evidence="9 10">
    <name type="scientific">Proteiniclasticum ruminis</name>
    <dbReference type="NCBI Taxonomy" id="398199"/>
    <lineage>
        <taxon>Bacteria</taxon>
        <taxon>Bacillati</taxon>
        <taxon>Bacillota</taxon>
        <taxon>Clostridia</taxon>
        <taxon>Eubacteriales</taxon>
        <taxon>Clostridiaceae</taxon>
        <taxon>Proteiniclasticum</taxon>
    </lineage>
</organism>
<comment type="similarity">
    <text evidence="2">Belongs to the auxin efflux carrier (TC 2.A.69) family.</text>
</comment>
<feature type="transmembrane region" description="Helical" evidence="8">
    <location>
        <begin position="98"/>
        <end position="122"/>
    </location>
</feature>
<dbReference type="EMBL" id="FNDZ01000006">
    <property type="protein sequence ID" value="SDJ00746.1"/>
    <property type="molecule type" value="Genomic_DNA"/>
</dbReference>
<dbReference type="GO" id="GO:0005886">
    <property type="term" value="C:plasma membrane"/>
    <property type="evidence" value="ECO:0007669"/>
    <property type="project" value="UniProtKB-SubCell"/>
</dbReference>
<evidence type="ECO:0000256" key="1">
    <source>
        <dbReference type="ARBA" id="ARBA00004651"/>
    </source>
</evidence>
<evidence type="ECO:0000256" key="8">
    <source>
        <dbReference type="SAM" id="Phobius"/>
    </source>
</evidence>
<feature type="transmembrane region" description="Helical" evidence="8">
    <location>
        <begin position="161"/>
        <end position="183"/>
    </location>
</feature>
<evidence type="ECO:0000256" key="3">
    <source>
        <dbReference type="ARBA" id="ARBA00022448"/>
    </source>
</evidence>
<name>A0A1G8Q869_9CLOT</name>
<keyword evidence="6 8" id="KW-1133">Transmembrane helix</keyword>
<feature type="transmembrane region" description="Helical" evidence="8">
    <location>
        <begin position="35"/>
        <end position="54"/>
    </location>
</feature>
<gene>
    <name evidence="9" type="ORF">SAMN05421804_10661</name>
</gene>
<keyword evidence="3" id="KW-0813">Transport</keyword>
<feature type="transmembrane region" description="Helical" evidence="8">
    <location>
        <begin position="227"/>
        <end position="248"/>
    </location>
</feature>
<sequence>MTTNVTNTVLTMLILGVLGFILKKTKVTDKRTDKFISVLLVNFCTPALMIHITLTNFSLSFFRESYLGILLAMLTMILMNIIAWGVSKALSLKGVEQGAFVSMSTFSNTIFVGLPLITGIFGDSAVPYLMLYYIANTLTFWTLGIYQIVKSNGSSFSSKNILKILNPPILGFIAGMALLYYNVTVPTYLFSSIEYLKILLTPLSLLFMGSVIGDLSLRNAGSPVASVLILIMRFILSPVISLLLLKAFQMPVELIKVFIVCAGLPVMQNISIAVGRYGGDPSYSSFMTALSSAVFIFIIPFFLKLFTFI</sequence>
<keyword evidence="4" id="KW-1003">Cell membrane</keyword>
<accession>A0A1G8Q869</accession>
<reference evidence="9 10" key="1">
    <citation type="submission" date="2016-10" db="EMBL/GenBank/DDBJ databases">
        <authorList>
            <person name="de Groot N.N."/>
        </authorList>
    </citation>
    <scope>NUCLEOTIDE SEQUENCE [LARGE SCALE GENOMIC DNA]</scope>
    <source>
        <strain evidence="9 10">CGMCC 1.5058</strain>
    </source>
</reference>
<keyword evidence="7 8" id="KW-0472">Membrane</keyword>
<feature type="transmembrane region" description="Helical" evidence="8">
    <location>
        <begin position="254"/>
        <end position="274"/>
    </location>
</feature>